<dbReference type="EMBL" id="JBEPML010000010">
    <property type="protein sequence ID" value="MET3792919.1"/>
    <property type="molecule type" value="Genomic_DNA"/>
</dbReference>
<reference evidence="1 2" key="1">
    <citation type="submission" date="2024-06" db="EMBL/GenBank/DDBJ databases">
        <title>Genomic Encyclopedia of Type Strains, Phase IV (KMG-IV): sequencing the most valuable type-strain genomes for metagenomic binning, comparative biology and taxonomic classification.</title>
        <authorList>
            <person name="Goeker M."/>
        </authorList>
    </citation>
    <scope>NUCLEOTIDE SEQUENCE [LARGE SCALE GENOMIC DNA]</scope>
    <source>
        <strain evidence="1 2">DSM 27865</strain>
    </source>
</reference>
<evidence type="ECO:0008006" key="3">
    <source>
        <dbReference type="Google" id="ProtNLM"/>
    </source>
</evidence>
<sequence>MAIYEVRPNAQSYGHEIGVLLIACSNPFPPGDVGNAWTYNFPVLYETVYDVTIDSLINEGDRSMGGSVIAAAKKLRDYGVKAITSDCGYMLLFQKEVAAALDIPVMLSSLLQLPFIASTLAPHASIGVICANRQRLVPSLIEEAYPVQSRPLHIAGLEDAPAFRHAILDEKGALDSEAVEREVVERAVKLVDEHPEIGAILLECSNLPPYAAAVQHATGRHVFDFITMINYMQAAGRRTPFTGGY</sequence>
<comment type="caution">
    <text evidence="1">The sequence shown here is derived from an EMBL/GenBank/DDBJ whole genome shotgun (WGS) entry which is preliminary data.</text>
</comment>
<gene>
    <name evidence="1" type="ORF">ABID37_003142</name>
</gene>
<keyword evidence="2" id="KW-1185">Reference proteome</keyword>
<accession>A0ABV2N1H9</accession>
<evidence type="ECO:0000313" key="1">
    <source>
        <dbReference type="EMBL" id="MET3792919.1"/>
    </source>
</evidence>
<dbReference type="NCBIfam" id="NF005679">
    <property type="entry name" value="PRK07475.1"/>
    <property type="match status" value="1"/>
</dbReference>
<protein>
    <recommendedName>
        <fullName evidence="3">Aspartate/glutamate racemase family protein</fullName>
    </recommendedName>
</protein>
<evidence type="ECO:0000313" key="2">
    <source>
        <dbReference type="Proteomes" id="UP001549076"/>
    </source>
</evidence>
<dbReference type="Proteomes" id="UP001549076">
    <property type="component" value="Unassembled WGS sequence"/>
</dbReference>
<name>A0ABV2N1H9_9HYPH</name>
<dbReference type="RefSeq" id="WP_354196360.1">
    <property type="nucleotide sequence ID" value="NZ_JBEPML010000010.1"/>
</dbReference>
<organism evidence="1 2">
    <name type="scientific">Aquamicrobium terrae</name>
    <dbReference type="NCBI Taxonomy" id="1324945"/>
    <lineage>
        <taxon>Bacteria</taxon>
        <taxon>Pseudomonadati</taxon>
        <taxon>Pseudomonadota</taxon>
        <taxon>Alphaproteobacteria</taxon>
        <taxon>Hyphomicrobiales</taxon>
        <taxon>Phyllobacteriaceae</taxon>
        <taxon>Aquamicrobium</taxon>
    </lineage>
</organism>
<proteinExistence type="predicted"/>